<dbReference type="Pfam" id="PF04149">
    <property type="entry name" value="DUF397"/>
    <property type="match status" value="1"/>
</dbReference>
<sequence>MSDALPQYVTSSASLFGVNWRRSSYSTAANNCVETALIGDGPLSGQLAVRDSKDVRGPALLFPPAAWAEFLAAVTTGSLTERP</sequence>
<dbReference type="RefSeq" id="WP_089224663.1">
    <property type="nucleotide sequence ID" value="NZ_FZOF01000007.1"/>
</dbReference>
<feature type="domain" description="DUF397" evidence="1">
    <location>
        <begin position="19"/>
        <end position="74"/>
    </location>
</feature>
<accession>A0A239G3Z2</accession>
<name>A0A239G3Z2_9ACTN</name>
<evidence type="ECO:0000259" key="1">
    <source>
        <dbReference type="Pfam" id="PF04149"/>
    </source>
</evidence>
<evidence type="ECO:0000313" key="3">
    <source>
        <dbReference type="Proteomes" id="UP000198280"/>
    </source>
</evidence>
<dbReference type="InterPro" id="IPR007278">
    <property type="entry name" value="DUF397"/>
</dbReference>
<gene>
    <name evidence="2" type="ORF">SAMN05216252_107218</name>
</gene>
<dbReference type="AlphaFoldDB" id="A0A239G3Z2"/>
<dbReference type="OrthoDB" id="4233552at2"/>
<proteinExistence type="predicted"/>
<dbReference type="EMBL" id="FZOF01000007">
    <property type="protein sequence ID" value="SNS63820.1"/>
    <property type="molecule type" value="Genomic_DNA"/>
</dbReference>
<evidence type="ECO:0000313" key="2">
    <source>
        <dbReference type="EMBL" id="SNS63820.1"/>
    </source>
</evidence>
<organism evidence="2 3">
    <name type="scientific">Actinacidiphila glaucinigra</name>
    <dbReference type="NCBI Taxonomy" id="235986"/>
    <lineage>
        <taxon>Bacteria</taxon>
        <taxon>Bacillati</taxon>
        <taxon>Actinomycetota</taxon>
        <taxon>Actinomycetes</taxon>
        <taxon>Kitasatosporales</taxon>
        <taxon>Streptomycetaceae</taxon>
        <taxon>Actinacidiphila</taxon>
    </lineage>
</organism>
<protein>
    <recommendedName>
        <fullName evidence="1">DUF397 domain-containing protein</fullName>
    </recommendedName>
</protein>
<keyword evidence="3" id="KW-1185">Reference proteome</keyword>
<dbReference type="Proteomes" id="UP000198280">
    <property type="component" value="Unassembled WGS sequence"/>
</dbReference>
<reference evidence="2 3" key="1">
    <citation type="submission" date="2017-06" db="EMBL/GenBank/DDBJ databases">
        <authorList>
            <person name="Kim H.J."/>
            <person name="Triplett B.A."/>
        </authorList>
    </citation>
    <scope>NUCLEOTIDE SEQUENCE [LARGE SCALE GENOMIC DNA]</scope>
    <source>
        <strain evidence="2 3">CGMCC 4.1858</strain>
    </source>
</reference>